<dbReference type="EMBL" id="WRPP01000003">
    <property type="protein sequence ID" value="MVU78978.1"/>
    <property type="molecule type" value="Genomic_DNA"/>
</dbReference>
<dbReference type="RefSeq" id="WP_157388574.1">
    <property type="nucleotide sequence ID" value="NZ_WRPP01000003.1"/>
</dbReference>
<evidence type="ECO:0000313" key="3">
    <source>
        <dbReference type="Proteomes" id="UP000466794"/>
    </source>
</evidence>
<dbReference type="Proteomes" id="UP000466794">
    <property type="component" value="Unassembled WGS sequence"/>
</dbReference>
<dbReference type="InterPro" id="IPR000084">
    <property type="entry name" value="PE-PGRS_N"/>
</dbReference>
<organism evidence="2 3">
    <name type="scientific">Nocardia terrae</name>
    <dbReference type="NCBI Taxonomy" id="2675851"/>
    <lineage>
        <taxon>Bacteria</taxon>
        <taxon>Bacillati</taxon>
        <taxon>Actinomycetota</taxon>
        <taxon>Actinomycetes</taxon>
        <taxon>Mycobacteriales</taxon>
        <taxon>Nocardiaceae</taxon>
        <taxon>Nocardia</taxon>
    </lineage>
</organism>
<dbReference type="AlphaFoldDB" id="A0A7K1UYK0"/>
<sequence>MSEFNLGGVRFDADTVLAAAAGLEAMADRLEAAVSADAQTLAVPAAGSDKVSLAAADTLTAVGASFVDQSGLGVDELRKLAAVVRDQASAFGRVETASAVDFTNLL</sequence>
<evidence type="ECO:0000313" key="2">
    <source>
        <dbReference type="EMBL" id="MVU78978.1"/>
    </source>
</evidence>
<name>A0A7K1UYK0_9NOCA</name>
<accession>A0A7K1UYK0</accession>
<comment type="caution">
    <text evidence="2">The sequence shown here is derived from an EMBL/GenBank/DDBJ whole genome shotgun (WGS) entry which is preliminary data.</text>
</comment>
<proteinExistence type="predicted"/>
<protein>
    <submittedName>
        <fullName evidence="2">PE domain-containing protein</fullName>
    </submittedName>
</protein>
<reference evidence="2 3" key="1">
    <citation type="submission" date="2019-12" db="EMBL/GenBank/DDBJ databases">
        <title>Nocardia sp. nov. ET3-3 isolated from soil.</title>
        <authorList>
            <person name="Kanchanasin P."/>
            <person name="Tanasupawat S."/>
            <person name="Yuki M."/>
            <person name="Kudo T."/>
        </authorList>
    </citation>
    <scope>NUCLEOTIDE SEQUENCE [LARGE SCALE GENOMIC DNA]</scope>
    <source>
        <strain evidence="2 3">ET3-3</strain>
    </source>
</reference>
<dbReference type="Pfam" id="PF00934">
    <property type="entry name" value="PE"/>
    <property type="match status" value="1"/>
</dbReference>
<dbReference type="Gene3D" id="1.10.287.850">
    <property type="entry name" value="HP0062-like domain"/>
    <property type="match status" value="1"/>
</dbReference>
<keyword evidence="3" id="KW-1185">Reference proteome</keyword>
<evidence type="ECO:0000259" key="1">
    <source>
        <dbReference type="Pfam" id="PF00934"/>
    </source>
</evidence>
<gene>
    <name evidence="2" type="ORF">GPX89_17205</name>
</gene>
<feature type="domain" description="PE" evidence="1">
    <location>
        <begin position="10"/>
        <end position="97"/>
    </location>
</feature>